<accession>E6PH02</accession>
<evidence type="ECO:0000313" key="1">
    <source>
        <dbReference type="EMBL" id="CBH75740.1"/>
    </source>
</evidence>
<dbReference type="EMBL" id="CABL01000016">
    <property type="protein sequence ID" value="CBH75740.1"/>
    <property type="molecule type" value="Genomic_DNA"/>
</dbReference>
<organism evidence="1">
    <name type="scientific">mine drainage metagenome</name>
    <dbReference type="NCBI Taxonomy" id="410659"/>
    <lineage>
        <taxon>unclassified sequences</taxon>
        <taxon>metagenomes</taxon>
        <taxon>ecological metagenomes</taxon>
    </lineage>
</organism>
<proteinExistence type="predicted"/>
<sequence>MLMSDYSHVPKALFSTGLDAIGLAYTKSNIPDPHGILRRRLTAECISACEALIVSPRVTFKVTGENAVLAELYSIFGPNAVAELLQEGAIEFVLWRGQIGLLQDEALIRQGVIPIAAIDVSTPEYSDPEASNAAAIRWMTNISESNAKRLVRLATERTTTTPLGAQNRAWEAVLTAHHDNNLAGYGIPADLPMSKTSRDQQKRLGAIAAHLYEAAVLVERELDLHESEDTWAVVKEIAAEVTSSRAVLETAREILRVENVPSVSALMWTMKLPPTEILRLRSHPATKAFQEWLWTRPDPANSKDVLEEYTALVRESLKGERNVILRAVTIAAISMGGFMLGDKADALVGGGLAGVVANATANIGLTYVDAFFEGIRERKSPRRFKGLLQDMTLFDRS</sequence>
<name>E6PH02_9ZZZZ</name>
<gene>
    <name evidence="1" type="ORF">CARN1_1138</name>
</gene>
<dbReference type="AlphaFoldDB" id="E6PH02"/>
<protein>
    <submittedName>
        <fullName evidence="1">Uncharacterized protein</fullName>
    </submittedName>
</protein>
<reference evidence="1" key="1">
    <citation type="submission" date="2009-10" db="EMBL/GenBank/DDBJ databases">
        <title>Diversity of trophic interactions inside an arsenic-rich microbial ecosystem.</title>
        <authorList>
            <person name="Bertin P.N."/>
            <person name="Heinrich-Salmeron A."/>
            <person name="Pelletier E."/>
            <person name="Goulhen-Chollet F."/>
            <person name="Arsene-Ploetze F."/>
            <person name="Gallien S."/>
            <person name="Calteau A."/>
            <person name="Vallenet D."/>
            <person name="Casiot C."/>
            <person name="Chane-Woon-Ming B."/>
            <person name="Giloteaux L."/>
            <person name="Barakat M."/>
            <person name="Bonnefoy V."/>
            <person name="Bruneel O."/>
            <person name="Chandler M."/>
            <person name="Cleiss J."/>
            <person name="Duran R."/>
            <person name="Elbaz-Poulichet F."/>
            <person name="Fonknechten N."/>
            <person name="Lauga B."/>
            <person name="Mornico D."/>
            <person name="Ortet P."/>
            <person name="Schaeffer C."/>
            <person name="Siguier P."/>
            <person name="Alexander Thil Smith A."/>
            <person name="Van Dorsselaer A."/>
            <person name="Weissenbach J."/>
            <person name="Medigue C."/>
            <person name="Le Paslier D."/>
        </authorList>
    </citation>
    <scope>NUCLEOTIDE SEQUENCE</scope>
</reference>
<comment type="caution">
    <text evidence="1">The sequence shown here is derived from an EMBL/GenBank/DDBJ whole genome shotgun (WGS) entry which is preliminary data.</text>
</comment>